<comment type="caution">
    <text evidence="1">The sequence shown here is derived from an EMBL/GenBank/DDBJ whole genome shotgun (WGS) entry which is preliminary data.</text>
</comment>
<evidence type="ECO:0000313" key="1">
    <source>
        <dbReference type="EMBL" id="MFC6360762.1"/>
    </source>
</evidence>
<proteinExistence type="predicted"/>
<organism evidence="1 2">
    <name type="scientific">Tatumella punctata</name>
    <dbReference type="NCBI Taxonomy" id="399969"/>
    <lineage>
        <taxon>Bacteria</taxon>
        <taxon>Pseudomonadati</taxon>
        <taxon>Pseudomonadota</taxon>
        <taxon>Gammaproteobacteria</taxon>
        <taxon>Enterobacterales</taxon>
        <taxon>Erwiniaceae</taxon>
        <taxon>Tatumella</taxon>
    </lineage>
</organism>
<evidence type="ECO:0000313" key="2">
    <source>
        <dbReference type="Proteomes" id="UP001596215"/>
    </source>
</evidence>
<protein>
    <submittedName>
        <fullName evidence="1">Uncharacterized protein</fullName>
    </submittedName>
</protein>
<reference evidence="2" key="1">
    <citation type="journal article" date="2019" name="Int. J. Syst. Evol. Microbiol.">
        <title>The Global Catalogue of Microorganisms (GCM) 10K type strain sequencing project: providing services to taxonomists for standard genome sequencing and annotation.</title>
        <authorList>
            <consortium name="The Broad Institute Genomics Platform"/>
            <consortium name="The Broad Institute Genome Sequencing Center for Infectious Disease"/>
            <person name="Wu L."/>
            <person name="Ma J."/>
        </authorList>
    </citation>
    <scope>NUCLEOTIDE SEQUENCE [LARGE SCALE GENOMIC DNA]</scope>
    <source>
        <strain evidence="2">CGMCC 4.1530</strain>
    </source>
</reference>
<dbReference type="RefSeq" id="WP_212710132.1">
    <property type="nucleotide sequence ID" value="NZ_BAAAFW010000059.1"/>
</dbReference>
<dbReference type="Proteomes" id="UP001596215">
    <property type="component" value="Unassembled WGS sequence"/>
</dbReference>
<dbReference type="EMBL" id="JBHSUC010000001">
    <property type="protein sequence ID" value="MFC6360762.1"/>
    <property type="molecule type" value="Genomic_DNA"/>
</dbReference>
<accession>A0ABW1VM98</accession>
<gene>
    <name evidence="1" type="ORF">ACFP73_01375</name>
</gene>
<sequence length="58" mass="6632">MIRQLRQQLARIRGLIKRSPAADRVKDSHLLLESMIPILGLYGIGPGHLDYRQAHNDE</sequence>
<keyword evidence="2" id="KW-1185">Reference proteome</keyword>
<name>A0ABW1VM98_9GAMM</name>